<evidence type="ECO:0000256" key="11">
    <source>
        <dbReference type="ARBA" id="ARBA00022989"/>
    </source>
</evidence>
<dbReference type="Pfam" id="PF17736">
    <property type="entry name" value="Ig_C17orf99"/>
    <property type="match status" value="1"/>
</dbReference>
<reference evidence="21 22" key="1">
    <citation type="submission" date="2019-07" db="EMBL/GenBank/DDBJ databases">
        <title>Chromosome genome assembly for large yellow croaker.</title>
        <authorList>
            <person name="Xiao S."/>
        </authorList>
    </citation>
    <scope>NUCLEOTIDE SEQUENCE [LARGE SCALE GENOMIC DNA]</scope>
    <source>
        <strain evidence="21">JMULYC20181020</strain>
        <tissue evidence="21">Muscle</tissue>
    </source>
</reference>
<feature type="domain" description="Ig-like" evidence="20">
    <location>
        <begin position="314"/>
        <end position="397"/>
    </location>
</feature>
<name>A0A6G0HV10_LARCR</name>
<evidence type="ECO:0000256" key="2">
    <source>
        <dbReference type="ARBA" id="ARBA00004282"/>
    </source>
</evidence>
<keyword evidence="10" id="KW-0965">Cell junction</keyword>
<keyword evidence="12 18" id="KW-0472">Membrane</keyword>
<evidence type="ECO:0000256" key="6">
    <source>
        <dbReference type="ARBA" id="ARBA00022692"/>
    </source>
</evidence>
<dbReference type="Gene3D" id="2.60.40.10">
    <property type="entry name" value="Immunoglobulins"/>
    <property type="match status" value="4"/>
</dbReference>
<feature type="domain" description="Ig-like" evidence="20">
    <location>
        <begin position="506"/>
        <end position="590"/>
    </location>
</feature>
<keyword evidence="8" id="KW-0677">Repeat</keyword>
<dbReference type="SMART" id="SM00408">
    <property type="entry name" value="IGc2"/>
    <property type="match status" value="2"/>
</dbReference>
<feature type="chain" id="PRO_5026085395" description="Platelet endothelial cell adhesion molecule" evidence="19">
    <location>
        <begin position="23"/>
        <end position="747"/>
    </location>
</feature>
<feature type="compositionally biased region" description="Polar residues" evidence="17">
    <location>
        <begin position="635"/>
        <end position="654"/>
    </location>
</feature>
<dbReference type="PANTHER" id="PTHR11481">
    <property type="entry name" value="IMMUNOGLOBULIN FC RECEPTOR"/>
    <property type="match status" value="1"/>
</dbReference>
<proteinExistence type="predicted"/>
<evidence type="ECO:0000256" key="15">
    <source>
        <dbReference type="ARBA" id="ARBA00023319"/>
    </source>
</evidence>
<keyword evidence="4" id="KW-1003">Cell membrane</keyword>
<keyword evidence="15" id="KW-0393">Immunoglobulin domain</keyword>
<dbReference type="GO" id="GO:0007166">
    <property type="term" value="P:cell surface receptor signaling pathway"/>
    <property type="evidence" value="ECO:0007669"/>
    <property type="project" value="TreeGrafter"/>
</dbReference>
<evidence type="ECO:0000256" key="12">
    <source>
        <dbReference type="ARBA" id="ARBA00023136"/>
    </source>
</evidence>
<dbReference type="InterPro" id="IPR003599">
    <property type="entry name" value="Ig_sub"/>
</dbReference>
<keyword evidence="5" id="KW-0597">Phosphoprotein</keyword>
<evidence type="ECO:0000256" key="16">
    <source>
        <dbReference type="ARBA" id="ARBA00049765"/>
    </source>
</evidence>
<keyword evidence="21" id="KW-0675">Receptor</keyword>
<evidence type="ECO:0000256" key="10">
    <source>
        <dbReference type="ARBA" id="ARBA00022949"/>
    </source>
</evidence>
<sequence length="747" mass="82597">MDSRPPNLLLLLLLHFWQCGRGQSSYIIDQVGLALLPSNTVQSGTPVILSCKVSVSHNNIPDLTHTFQLTRDSVLINSSTTTDDKIEYEINPARAADSGSYECRVTVKDKSRASFSQKLTVTGLQTPVLYLNKTTPYESEEFVATCSAPEEKGVLIFRFYQKLRSREPKTIKQQAVTGNSLETTLALREVGDSLLYCDYEISLVSGARRSNSSDEIQVIVKALMIAPVMNVRPSSDVFEGDALSVVCKVVNPPMNVEVFLTKDRRILKQATTDLAYNFTAQDGDSGELVCKALWNTVQKETYHSITVRELFSKPRLVVEPIDIFEGEHFRLTCSVTIHEPEKINNTMRFTIYKDNVKLRSAMTYDAVAGPSVNGNYSCKAHAATSAHSFVKESKTVVVKTKVHVSKPVLSVVGGTLILGKPFQLLCHSDNGTLPITYVLHSPKQPPLYSVVHKPGERAIFNLSAINKISDINTFICHGKNSQHKTSVTETGHLLRSTNIIEPVTKPVLTMLPRMGDVSEGEDVTLVCSVQRGTLPMNFTWYHRKGALAFQTSRELKGSYTINNIKGVDQGEYYCTSTNSANKTEKSDAVRIGVKWAGWKKGLIATFCILFILAMILFLTFKRRLLPVKKKTTGKLSVKSSGTKMERLSLTQTEVSEPANATPGMIGKSIWSEHVSGSESDDQNSVTTPQQPEPQYTEVQTRQADPNRALVKKGTDTVYSEVRNSKQGAPEQADGVSRNTHHAHIACI</sequence>
<evidence type="ECO:0000256" key="18">
    <source>
        <dbReference type="SAM" id="Phobius"/>
    </source>
</evidence>
<feature type="compositionally biased region" description="Basic residues" evidence="17">
    <location>
        <begin position="738"/>
        <end position="747"/>
    </location>
</feature>
<feature type="domain" description="Ig-like" evidence="20">
    <location>
        <begin position="227"/>
        <end position="306"/>
    </location>
</feature>
<evidence type="ECO:0000256" key="3">
    <source>
        <dbReference type="ARBA" id="ARBA00004285"/>
    </source>
</evidence>
<dbReference type="InterPro" id="IPR036179">
    <property type="entry name" value="Ig-like_dom_sf"/>
</dbReference>
<gene>
    <name evidence="21" type="ORF">D5F01_LYC18420</name>
</gene>
<evidence type="ECO:0000256" key="19">
    <source>
        <dbReference type="SAM" id="SignalP"/>
    </source>
</evidence>
<evidence type="ECO:0000256" key="13">
    <source>
        <dbReference type="ARBA" id="ARBA00023157"/>
    </source>
</evidence>
<dbReference type="GO" id="GO:0070161">
    <property type="term" value="C:anchoring junction"/>
    <property type="evidence" value="ECO:0007669"/>
    <property type="project" value="UniProtKB-SubCell"/>
</dbReference>
<feature type="signal peptide" evidence="19">
    <location>
        <begin position="1"/>
        <end position="22"/>
    </location>
</feature>
<dbReference type="PANTHER" id="PTHR11481:SF5">
    <property type="entry name" value="PLATELET ENDOTHELIAL CELL ADHESION MOLECULE"/>
    <property type="match status" value="1"/>
</dbReference>
<dbReference type="EMBL" id="REGW02000018">
    <property type="protein sequence ID" value="KAE8283025.1"/>
    <property type="molecule type" value="Genomic_DNA"/>
</dbReference>
<evidence type="ECO:0000313" key="22">
    <source>
        <dbReference type="Proteomes" id="UP000424527"/>
    </source>
</evidence>
<evidence type="ECO:0000256" key="7">
    <source>
        <dbReference type="ARBA" id="ARBA00022729"/>
    </source>
</evidence>
<evidence type="ECO:0000256" key="8">
    <source>
        <dbReference type="ARBA" id="ARBA00022737"/>
    </source>
</evidence>
<comment type="subcellular location">
    <subcellularLocation>
        <location evidence="2">Cell junction</location>
    </subcellularLocation>
    <subcellularLocation>
        <location evidence="1">Cell membrane</location>
        <topology evidence="1">Single-pass type I membrane protein</topology>
    </subcellularLocation>
    <subcellularLocation>
        <location evidence="3">Membrane raft</location>
    </subcellularLocation>
</comment>
<accession>A0A6G0HV10</accession>
<dbReference type="Pfam" id="PF13927">
    <property type="entry name" value="Ig_3"/>
    <property type="match status" value="1"/>
</dbReference>
<keyword evidence="7 19" id="KW-0732">Signal</keyword>
<dbReference type="InterPro" id="IPR003598">
    <property type="entry name" value="Ig_sub2"/>
</dbReference>
<keyword evidence="6 18" id="KW-0812">Transmembrane</keyword>
<dbReference type="AlphaFoldDB" id="A0A6G0HV10"/>
<dbReference type="PROSITE" id="PS50835">
    <property type="entry name" value="IG_LIKE"/>
    <property type="match status" value="4"/>
</dbReference>
<keyword evidence="13" id="KW-1015">Disulfide bond</keyword>
<dbReference type="GO" id="GO:0098742">
    <property type="term" value="P:cell-cell adhesion via plasma-membrane adhesion molecules"/>
    <property type="evidence" value="ECO:0007669"/>
    <property type="project" value="TreeGrafter"/>
</dbReference>
<evidence type="ECO:0000256" key="9">
    <source>
        <dbReference type="ARBA" id="ARBA00022889"/>
    </source>
</evidence>
<keyword evidence="22" id="KW-1185">Reference proteome</keyword>
<dbReference type="Pfam" id="PF13895">
    <property type="entry name" value="Ig_2"/>
    <property type="match status" value="1"/>
</dbReference>
<evidence type="ECO:0000256" key="1">
    <source>
        <dbReference type="ARBA" id="ARBA00004251"/>
    </source>
</evidence>
<keyword evidence="14" id="KW-0325">Glycoprotein</keyword>
<dbReference type="GO" id="GO:0004888">
    <property type="term" value="F:transmembrane signaling receptor activity"/>
    <property type="evidence" value="ECO:0007669"/>
    <property type="project" value="TreeGrafter"/>
</dbReference>
<evidence type="ECO:0000256" key="5">
    <source>
        <dbReference type="ARBA" id="ARBA00022553"/>
    </source>
</evidence>
<evidence type="ECO:0000256" key="14">
    <source>
        <dbReference type="ARBA" id="ARBA00023180"/>
    </source>
</evidence>
<dbReference type="GO" id="GO:0009897">
    <property type="term" value="C:external side of plasma membrane"/>
    <property type="evidence" value="ECO:0007669"/>
    <property type="project" value="TreeGrafter"/>
</dbReference>
<feature type="region of interest" description="Disordered" evidence="17">
    <location>
        <begin position="635"/>
        <end position="747"/>
    </location>
</feature>
<protein>
    <recommendedName>
        <fullName evidence="16">Platelet endothelial cell adhesion molecule</fullName>
    </recommendedName>
</protein>
<dbReference type="SUPFAM" id="SSF48726">
    <property type="entry name" value="Immunoglobulin"/>
    <property type="match status" value="3"/>
</dbReference>
<feature type="domain" description="Ig-like" evidence="20">
    <location>
        <begin position="6"/>
        <end position="122"/>
    </location>
</feature>
<keyword evidence="9" id="KW-0130">Cell adhesion</keyword>
<dbReference type="InterPro" id="IPR013783">
    <property type="entry name" value="Ig-like_fold"/>
</dbReference>
<feature type="transmembrane region" description="Helical" evidence="18">
    <location>
        <begin position="601"/>
        <end position="620"/>
    </location>
</feature>
<comment type="caution">
    <text evidence="21">The sequence shown here is derived from an EMBL/GenBank/DDBJ whole genome shotgun (WGS) entry which is preliminary data.</text>
</comment>
<keyword evidence="11 18" id="KW-1133">Transmembrane helix</keyword>
<evidence type="ECO:0000313" key="21">
    <source>
        <dbReference type="EMBL" id="KAE8283025.1"/>
    </source>
</evidence>
<dbReference type="GO" id="GO:0006955">
    <property type="term" value="P:immune response"/>
    <property type="evidence" value="ECO:0007669"/>
    <property type="project" value="TreeGrafter"/>
</dbReference>
<evidence type="ECO:0000259" key="20">
    <source>
        <dbReference type="PROSITE" id="PS50835"/>
    </source>
</evidence>
<evidence type="ECO:0000256" key="17">
    <source>
        <dbReference type="SAM" id="MobiDB-lite"/>
    </source>
</evidence>
<dbReference type="SMART" id="SM00409">
    <property type="entry name" value="IG"/>
    <property type="match status" value="4"/>
</dbReference>
<evidence type="ECO:0000256" key="4">
    <source>
        <dbReference type="ARBA" id="ARBA00022475"/>
    </source>
</evidence>
<dbReference type="InterPro" id="IPR050488">
    <property type="entry name" value="Ig_Fc_receptor"/>
</dbReference>
<dbReference type="InterPro" id="IPR040878">
    <property type="entry name" value="IL-40-like_Ig"/>
</dbReference>
<dbReference type="InterPro" id="IPR007110">
    <property type="entry name" value="Ig-like_dom"/>
</dbReference>
<dbReference type="GO" id="GO:0045121">
    <property type="term" value="C:membrane raft"/>
    <property type="evidence" value="ECO:0007669"/>
    <property type="project" value="UniProtKB-SubCell"/>
</dbReference>
<dbReference type="Proteomes" id="UP000424527">
    <property type="component" value="Unassembled WGS sequence"/>
</dbReference>
<organism evidence="21 22">
    <name type="scientific">Larimichthys crocea</name>
    <name type="common">Large yellow croaker</name>
    <name type="synonym">Pseudosciaena crocea</name>
    <dbReference type="NCBI Taxonomy" id="215358"/>
    <lineage>
        <taxon>Eukaryota</taxon>
        <taxon>Metazoa</taxon>
        <taxon>Chordata</taxon>
        <taxon>Craniata</taxon>
        <taxon>Vertebrata</taxon>
        <taxon>Euteleostomi</taxon>
        <taxon>Actinopterygii</taxon>
        <taxon>Neopterygii</taxon>
        <taxon>Teleostei</taxon>
        <taxon>Neoteleostei</taxon>
        <taxon>Acanthomorphata</taxon>
        <taxon>Eupercaria</taxon>
        <taxon>Sciaenidae</taxon>
        <taxon>Larimichthys</taxon>
    </lineage>
</organism>
<feature type="compositionally biased region" description="Polar residues" evidence="17">
    <location>
        <begin position="674"/>
        <end position="703"/>
    </location>
</feature>